<proteinExistence type="predicted"/>
<reference evidence="1 2" key="1">
    <citation type="submission" date="2018-09" db="EMBL/GenBank/DDBJ databases">
        <authorList>
            <person name="Wang Z."/>
        </authorList>
    </citation>
    <scope>NUCLEOTIDE SEQUENCE [LARGE SCALE GENOMIC DNA]</scope>
    <source>
        <strain evidence="1 2">ALS 81</strain>
    </source>
</reference>
<keyword evidence="2" id="KW-1185">Reference proteome</keyword>
<dbReference type="RefSeq" id="WP_120355507.1">
    <property type="nucleotide sequence ID" value="NZ_RAQO01000007.1"/>
</dbReference>
<organism evidence="1 2">
    <name type="scientific">Alginatibacterium sediminis</name>
    <dbReference type="NCBI Taxonomy" id="2164068"/>
    <lineage>
        <taxon>Bacteria</taxon>
        <taxon>Pseudomonadati</taxon>
        <taxon>Pseudomonadota</taxon>
        <taxon>Gammaproteobacteria</taxon>
        <taxon>Alteromonadales</taxon>
        <taxon>Alteromonadaceae</taxon>
        <taxon>Alginatibacterium</taxon>
    </lineage>
</organism>
<evidence type="ECO:0000313" key="1">
    <source>
        <dbReference type="EMBL" id="RKF17482.1"/>
    </source>
</evidence>
<evidence type="ECO:0000313" key="2">
    <source>
        <dbReference type="Proteomes" id="UP000286482"/>
    </source>
</evidence>
<dbReference type="InterPro" id="IPR021879">
    <property type="entry name" value="VC2046_fam"/>
</dbReference>
<dbReference type="AlphaFoldDB" id="A0A420E9Z3"/>
<comment type="caution">
    <text evidence="1">The sequence shown here is derived from an EMBL/GenBank/DDBJ whole genome shotgun (WGS) entry which is preliminary data.</text>
</comment>
<dbReference type="Pfam" id="PF11993">
    <property type="entry name" value="VC2046"/>
    <property type="match status" value="1"/>
</dbReference>
<accession>A0A420E9Z3</accession>
<dbReference type="OrthoDB" id="7061360at2"/>
<sequence length="176" mass="19985">MLINSLRQQVLCDELQLQQQLNHAVVRGDKAQFGLLLSMLGQDVRDQAQFDLVKQDVQAPQKSLREQFQLAEPRSLTSDAADIEREANWNGSAMADIHLQQALYQSPLKTDDSIDGLAQDVANNLSLLTRLKHQAMQNKQPLPETEFFDSEVNGSEMHALLKDFDYDKALQVQYFN</sequence>
<protein>
    <submittedName>
        <fullName evidence="1">Uncharacterized protein</fullName>
    </submittedName>
</protein>
<gene>
    <name evidence="1" type="ORF">DBZ36_13635</name>
</gene>
<dbReference type="Proteomes" id="UP000286482">
    <property type="component" value="Unassembled WGS sequence"/>
</dbReference>
<name>A0A420E9Z3_9ALTE</name>
<dbReference type="EMBL" id="RAQO01000007">
    <property type="protein sequence ID" value="RKF17482.1"/>
    <property type="molecule type" value="Genomic_DNA"/>
</dbReference>